<dbReference type="SUPFAM" id="SSF53822">
    <property type="entry name" value="Periplasmic binding protein-like I"/>
    <property type="match status" value="1"/>
</dbReference>
<feature type="domain" description="ABC transporter substrate-binding protein PnrA-like" evidence="3">
    <location>
        <begin position="31"/>
        <end position="296"/>
    </location>
</feature>
<evidence type="ECO:0000256" key="2">
    <source>
        <dbReference type="SAM" id="SignalP"/>
    </source>
</evidence>
<sequence>MKRRDFVAAGALAAMMAFGAAPAQAQSDEPVKVGFVFVGPVGDFGWTYQHNQGRLAIEEAFGDQVETTFVESVSGGDAERVIEQLARTGHDLIFTTSFGYMEPTIRVAERFPDVKFEHATGFRRADNVATYNARFHEGRYILGQIAAEMSESGVIGYIGAYPIPEVTAGMNAYILGAQSVNPDIELRVVYVNAWFDPARETDAARALLDQGADVIAQHVDSPAAMQTAADRGAYGFGQASDMIDFAPDTLLTSIVNNWSDYYVERVGAVIEGTWEPSDTWGGLSADMIRMAPYTNMPDDVAERAADTEAAIRSGELNPFTCPIIAQDGSEVPCEGDGVLSDEQVLGMDFFVQGIADRLPD</sequence>
<dbReference type="EMBL" id="FMBM01000002">
    <property type="protein sequence ID" value="SCC81578.1"/>
    <property type="molecule type" value="Genomic_DNA"/>
</dbReference>
<dbReference type="EMBL" id="LJSX01000004">
    <property type="protein sequence ID" value="KPQ11925.1"/>
    <property type="molecule type" value="Genomic_DNA"/>
</dbReference>
<dbReference type="PANTHER" id="PTHR43208">
    <property type="entry name" value="ABC TRANSPORTER SUBSTRATE-BINDING PROTEIN"/>
    <property type="match status" value="1"/>
</dbReference>
<dbReference type="GO" id="GO:0005886">
    <property type="term" value="C:plasma membrane"/>
    <property type="evidence" value="ECO:0007669"/>
    <property type="project" value="InterPro"/>
</dbReference>
<dbReference type="STRING" id="1653334.GA0071312_2525"/>
<keyword evidence="7" id="KW-1185">Reference proteome</keyword>
<dbReference type="Proteomes" id="UP000182800">
    <property type="component" value="Unassembled WGS sequence"/>
</dbReference>
<dbReference type="InterPro" id="IPR028082">
    <property type="entry name" value="Peripla_BP_I"/>
</dbReference>
<dbReference type="CDD" id="cd19963">
    <property type="entry name" value="PBP1_BMP-like"/>
    <property type="match status" value="1"/>
</dbReference>
<evidence type="ECO:0000256" key="1">
    <source>
        <dbReference type="ARBA" id="ARBA00022729"/>
    </source>
</evidence>
<evidence type="ECO:0000259" key="3">
    <source>
        <dbReference type="Pfam" id="PF02608"/>
    </source>
</evidence>
<feature type="chain" id="PRO_5006145174" evidence="2">
    <location>
        <begin position="26"/>
        <end position="360"/>
    </location>
</feature>
<reference evidence="4 6" key="1">
    <citation type="submission" date="2015-09" db="EMBL/GenBank/DDBJ databases">
        <title>Identification and resolution of microdiversity through metagenomic sequencing of parallel consortia.</title>
        <authorList>
            <person name="Nelson W.C."/>
            <person name="Romine M.F."/>
            <person name="Lindemann S.R."/>
        </authorList>
    </citation>
    <scope>NUCLEOTIDE SEQUENCE [LARGE SCALE GENOMIC DNA]</scope>
    <source>
        <strain evidence="4">HL-109</strain>
    </source>
</reference>
<evidence type="ECO:0000313" key="7">
    <source>
        <dbReference type="Proteomes" id="UP000182800"/>
    </source>
</evidence>
<protein>
    <submittedName>
        <fullName evidence="5">Nucleoside-binding protein</fullName>
    </submittedName>
    <submittedName>
        <fullName evidence="4">Simple sugar transport system substrate-binding protein</fullName>
    </submittedName>
</protein>
<keyword evidence="4" id="KW-0813">Transport</keyword>
<keyword evidence="1 2" id="KW-0732">Signal</keyword>
<dbReference type="InterPro" id="IPR003760">
    <property type="entry name" value="PnrA-like"/>
</dbReference>
<evidence type="ECO:0000313" key="5">
    <source>
        <dbReference type="EMBL" id="SCC81578.1"/>
    </source>
</evidence>
<dbReference type="InterPro" id="IPR052910">
    <property type="entry name" value="ABC-Purine-Binding"/>
</dbReference>
<dbReference type="PATRIC" id="fig|1653334.4.peg.1446"/>
<dbReference type="PANTHER" id="PTHR43208:SF1">
    <property type="entry name" value="ABC TRANSPORTER SUBSTRATE-BINDING PROTEIN"/>
    <property type="match status" value="1"/>
</dbReference>
<dbReference type="OrthoDB" id="9781639at2"/>
<comment type="caution">
    <text evidence="4">The sequence shown here is derived from an EMBL/GenBank/DDBJ whole genome shotgun (WGS) entry which is preliminary data.</text>
</comment>
<dbReference type="Proteomes" id="UP000050497">
    <property type="component" value="Unassembled WGS sequence"/>
</dbReference>
<proteinExistence type="predicted"/>
<evidence type="ECO:0000313" key="6">
    <source>
        <dbReference type="Proteomes" id="UP000050497"/>
    </source>
</evidence>
<feature type="signal peptide" evidence="2">
    <location>
        <begin position="1"/>
        <end position="25"/>
    </location>
</feature>
<accession>A0A0P7X9N2</accession>
<keyword evidence="4" id="KW-0762">Sugar transport</keyword>
<reference evidence="5 7" key="2">
    <citation type="submission" date="2016-08" db="EMBL/GenBank/DDBJ databases">
        <authorList>
            <person name="Varghese N."/>
            <person name="Submissions Spin"/>
        </authorList>
    </citation>
    <scope>NUCLEOTIDE SEQUENCE [LARGE SCALE GENOMIC DNA]</scope>
    <source>
        <strain evidence="5 7">HL-109</strain>
    </source>
</reference>
<dbReference type="AlphaFoldDB" id="A0A0P7X9N2"/>
<name>A0A0P7X9N2_9HYPH</name>
<dbReference type="RefSeq" id="WP_074445250.1">
    <property type="nucleotide sequence ID" value="NZ_FMBM01000002.1"/>
</dbReference>
<gene>
    <name evidence="5" type="ORF">GA0071312_2525</name>
    <name evidence="4" type="ORF">HLUCCO17_03790</name>
</gene>
<evidence type="ECO:0000313" key="4">
    <source>
        <dbReference type="EMBL" id="KPQ11925.1"/>
    </source>
</evidence>
<organism evidence="4 6">
    <name type="scientific">Saliniramus fredricksonii</name>
    <dbReference type="NCBI Taxonomy" id="1653334"/>
    <lineage>
        <taxon>Bacteria</taxon>
        <taxon>Pseudomonadati</taxon>
        <taxon>Pseudomonadota</taxon>
        <taxon>Alphaproteobacteria</taxon>
        <taxon>Hyphomicrobiales</taxon>
        <taxon>Salinarimonadaceae</taxon>
        <taxon>Saliniramus</taxon>
    </lineage>
</organism>
<dbReference type="Gene3D" id="3.40.50.2300">
    <property type="match status" value="2"/>
</dbReference>
<dbReference type="Pfam" id="PF02608">
    <property type="entry name" value="Bmp"/>
    <property type="match status" value="1"/>
</dbReference>